<dbReference type="AlphaFoldDB" id="A0A1Y6D0N9"/>
<keyword evidence="3" id="KW-1185">Reference proteome</keyword>
<dbReference type="Proteomes" id="UP000192923">
    <property type="component" value="Unassembled WGS sequence"/>
</dbReference>
<accession>A0A1Y6D0N9</accession>
<evidence type="ECO:0000313" key="3">
    <source>
        <dbReference type="Proteomes" id="UP000192923"/>
    </source>
</evidence>
<proteinExistence type="predicted"/>
<protein>
    <submittedName>
        <fullName evidence="2">Uncharacterized protein</fullName>
    </submittedName>
</protein>
<keyword evidence="1" id="KW-0472">Membrane</keyword>
<feature type="transmembrane region" description="Helical" evidence="1">
    <location>
        <begin position="432"/>
        <end position="454"/>
    </location>
</feature>
<evidence type="ECO:0000313" key="2">
    <source>
        <dbReference type="EMBL" id="SMF93565.1"/>
    </source>
</evidence>
<dbReference type="STRING" id="1760988.SAMN02949497_0852"/>
<organism evidence="2 3">
    <name type="scientific">Methylomagnum ishizawai</name>
    <dbReference type="NCBI Taxonomy" id="1760988"/>
    <lineage>
        <taxon>Bacteria</taxon>
        <taxon>Pseudomonadati</taxon>
        <taxon>Pseudomonadota</taxon>
        <taxon>Gammaproteobacteria</taxon>
        <taxon>Methylococcales</taxon>
        <taxon>Methylococcaceae</taxon>
        <taxon>Methylomagnum</taxon>
    </lineage>
</organism>
<gene>
    <name evidence="2" type="ORF">SAMN02949497_0852</name>
</gene>
<evidence type="ECO:0000256" key="1">
    <source>
        <dbReference type="SAM" id="Phobius"/>
    </source>
</evidence>
<keyword evidence="1" id="KW-0812">Transmembrane</keyword>
<dbReference type="PROSITE" id="PS51257">
    <property type="entry name" value="PROKAR_LIPOPROTEIN"/>
    <property type="match status" value="1"/>
</dbReference>
<reference evidence="2 3" key="1">
    <citation type="submission" date="2016-12" db="EMBL/GenBank/DDBJ databases">
        <authorList>
            <person name="Song W.-J."/>
            <person name="Kurnit D.M."/>
        </authorList>
    </citation>
    <scope>NUCLEOTIDE SEQUENCE [LARGE SCALE GENOMIC DNA]</scope>
    <source>
        <strain evidence="2 3">175</strain>
    </source>
</reference>
<name>A0A1Y6D0N9_9GAMM</name>
<keyword evidence="1" id="KW-1133">Transmembrane helix</keyword>
<dbReference type="EMBL" id="FXAM01000001">
    <property type="protein sequence ID" value="SMF93565.1"/>
    <property type="molecule type" value="Genomic_DNA"/>
</dbReference>
<sequence length="465" mass="50333">MIIGPRGPRPVAVGPSAALALLALVACSGCTLLQTTLTLPERAISRILPHKDGGTADPVELQQQLMRFSDDFLASMLSASESLRRNGQKLDPIELRTLQLQYTDNIQAVATGQNAFADLLDMAALVALTRMTVETHWIPGEYHESARPLLNACREGEKQIWQIAAGVLAPEQLAELHKAIAAWHRDNPTPEAFRTVRALGFSSMIAKASRPTDASRFPSVFRLLDIDPLSGLDPATRELAQTRLFAERALFLAQRLPNLVRQQTELLALQTAGLPELREAIAASTRLAAAADRFSQTTERLPEVVGHERAQILAALADQQRGLTALASTTRQAFTAGTRMAATTDQTLRTFGTVAAQLTADTGPPRPDAEPFHIADYTAAAARIEQAAERLTGLLDAFGHSTDPARFERLAAGFDRLGAKARTEAQAVVDYAFQKALCLIAILCGAVLATALAYRWAAERLRRPS</sequence>